<dbReference type="GO" id="GO:0009423">
    <property type="term" value="P:chorismate biosynthetic process"/>
    <property type="evidence" value="ECO:0007669"/>
    <property type="project" value="UniProtKB-UniRule"/>
</dbReference>
<keyword evidence="11" id="KW-0472">Membrane</keyword>
<dbReference type="SUPFAM" id="SSF56796">
    <property type="entry name" value="Dehydroquinate synthase-like"/>
    <property type="match status" value="1"/>
</dbReference>
<evidence type="ECO:0000256" key="8">
    <source>
        <dbReference type="ARBA" id="ARBA00023239"/>
    </source>
</evidence>
<keyword evidence="9" id="KW-0170">Cobalt</keyword>
<comment type="cofactor">
    <cofactor evidence="3">
        <name>Zn(2+)</name>
        <dbReference type="ChEBI" id="CHEBI:29105"/>
    </cofactor>
</comment>
<evidence type="ECO:0000256" key="7">
    <source>
        <dbReference type="ARBA" id="ARBA00023027"/>
    </source>
</evidence>
<dbReference type="InterPro" id="IPR016037">
    <property type="entry name" value="DHQ_synth_AroB"/>
</dbReference>
<evidence type="ECO:0000256" key="5">
    <source>
        <dbReference type="ARBA" id="ARBA00022741"/>
    </source>
</evidence>
<reference evidence="15" key="1">
    <citation type="submission" date="2017-02" db="EMBL/GenBank/DDBJ databases">
        <authorList>
            <person name="Varghese N."/>
            <person name="Submissions S."/>
        </authorList>
    </citation>
    <scope>NUCLEOTIDE SEQUENCE [LARGE SCALE GENOMIC DNA]</scope>
    <source>
        <strain evidence="15">ATCC 25662</strain>
    </source>
</reference>
<keyword evidence="8" id="KW-0456">Lyase</keyword>
<dbReference type="Proteomes" id="UP000243297">
    <property type="component" value="Unassembled WGS sequence"/>
</dbReference>
<dbReference type="Gene3D" id="3.40.50.1970">
    <property type="match status" value="1"/>
</dbReference>
<gene>
    <name evidence="14" type="ORF">SAMN02745191_2208</name>
</gene>
<evidence type="ECO:0000256" key="2">
    <source>
        <dbReference type="ARBA" id="ARBA00001941"/>
    </source>
</evidence>
<dbReference type="EMBL" id="FUWY01000007">
    <property type="protein sequence ID" value="SJZ95772.1"/>
    <property type="molecule type" value="Genomic_DNA"/>
</dbReference>
<evidence type="ECO:0000256" key="4">
    <source>
        <dbReference type="ARBA" id="ARBA00022723"/>
    </source>
</evidence>
<evidence type="ECO:0000259" key="13">
    <source>
        <dbReference type="Pfam" id="PF24621"/>
    </source>
</evidence>
<dbReference type="GO" id="GO:0003856">
    <property type="term" value="F:3-dehydroquinate synthase activity"/>
    <property type="evidence" value="ECO:0007669"/>
    <property type="project" value="UniProtKB-UniRule"/>
</dbReference>
<evidence type="ECO:0000313" key="15">
    <source>
        <dbReference type="Proteomes" id="UP000243297"/>
    </source>
</evidence>
<keyword evidence="6" id="KW-0862">Zinc</keyword>
<keyword evidence="15" id="KW-1185">Reference proteome</keyword>
<accession>A0A1T4PWA7</accession>
<dbReference type="GO" id="GO:0046872">
    <property type="term" value="F:metal ion binding"/>
    <property type="evidence" value="ECO:0007669"/>
    <property type="project" value="UniProtKB-KW"/>
</dbReference>
<dbReference type="InterPro" id="IPR030963">
    <property type="entry name" value="DHQ_synth_fam"/>
</dbReference>
<dbReference type="FunFam" id="3.40.50.1970:FF:000007">
    <property type="entry name" value="Pentafunctional AROM polypeptide"/>
    <property type="match status" value="1"/>
</dbReference>
<evidence type="ECO:0000256" key="9">
    <source>
        <dbReference type="ARBA" id="ARBA00023285"/>
    </source>
</evidence>
<evidence type="ECO:0000256" key="10">
    <source>
        <dbReference type="NCBIfam" id="TIGR01357"/>
    </source>
</evidence>
<dbReference type="GO" id="GO:0005737">
    <property type="term" value="C:cytoplasm"/>
    <property type="evidence" value="ECO:0007669"/>
    <property type="project" value="InterPro"/>
</dbReference>
<evidence type="ECO:0000256" key="3">
    <source>
        <dbReference type="ARBA" id="ARBA00001947"/>
    </source>
</evidence>
<name>A0A1T4PWA7_9FIRM</name>
<proteinExistence type="predicted"/>
<dbReference type="InterPro" id="IPR030960">
    <property type="entry name" value="DHQS/DOIS_N"/>
</dbReference>
<feature type="domain" description="3-dehydroquinate synthase C-terminal" evidence="13">
    <location>
        <begin position="174"/>
        <end position="302"/>
    </location>
</feature>
<evidence type="ECO:0000256" key="1">
    <source>
        <dbReference type="ARBA" id="ARBA00001911"/>
    </source>
</evidence>
<dbReference type="PANTHER" id="PTHR43622">
    <property type="entry name" value="3-DEHYDROQUINATE SYNTHASE"/>
    <property type="match status" value="1"/>
</dbReference>
<keyword evidence="11" id="KW-0812">Transmembrane</keyword>
<evidence type="ECO:0000256" key="11">
    <source>
        <dbReference type="SAM" id="Phobius"/>
    </source>
</evidence>
<evidence type="ECO:0000256" key="6">
    <source>
        <dbReference type="ARBA" id="ARBA00022833"/>
    </source>
</evidence>
<dbReference type="EC" id="4.2.3.4" evidence="10"/>
<dbReference type="InterPro" id="IPR056179">
    <property type="entry name" value="DHQS_C"/>
</dbReference>
<dbReference type="GO" id="GO:0000166">
    <property type="term" value="F:nucleotide binding"/>
    <property type="evidence" value="ECO:0007669"/>
    <property type="project" value="UniProtKB-KW"/>
</dbReference>
<dbReference type="Pfam" id="PF24621">
    <property type="entry name" value="DHQS_C"/>
    <property type="match status" value="1"/>
</dbReference>
<keyword evidence="7" id="KW-0520">NAD</keyword>
<dbReference type="CDD" id="cd08195">
    <property type="entry name" value="DHQS"/>
    <property type="match status" value="1"/>
</dbReference>
<keyword evidence="5" id="KW-0547">Nucleotide-binding</keyword>
<organism evidence="14 15">
    <name type="scientific">Anaerorhabdus furcosa</name>
    <dbReference type="NCBI Taxonomy" id="118967"/>
    <lineage>
        <taxon>Bacteria</taxon>
        <taxon>Bacillati</taxon>
        <taxon>Bacillota</taxon>
        <taxon>Erysipelotrichia</taxon>
        <taxon>Erysipelotrichales</taxon>
        <taxon>Erysipelotrichaceae</taxon>
        <taxon>Anaerorhabdus</taxon>
    </lineage>
</organism>
<evidence type="ECO:0000313" key="14">
    <source>
        <dbReference type="EMBL" id="SJZ95772.1"/>
    </source>
</evidence>
<protein>
    <recommendedName>
        <fullName evidence="10">3-dehydroquinate synthase</fullName>
        <ecNumber evidence="10">4.2.3.4</ecNumber>
    </recommendedName>
</protein>
<keyword evidence="4" id="KW-0479">Metal-binding</keyword>
<dbReference type="PANTHER" id="PTHR43622:SF1">
    <property type="entry name" value="3-DEHYDROQUINATE SYNTHASE"/>
    <property type="match status" value="1"/>
</dbReference>
<comment type="cofactor">
    <cofactor evidence="2">
        <name>Co(2+)</name>
        <dbReference type="ChEBI" id="CHEBI:48828"/>
    </cofactor>
</comment>
<dbReference type="AlphaFoldDB" id="A0A1T4PWA7"/>
<dbReference type="NCBIfam" id="TIGR01357">
    <property type="entry name" value="aroB"/>
    <property type="match status" value="1"/>
</dbReference>
<dbReference type="GO" id="GO:0009073">
    <property type="term" value="P:aromatic amino acid family biosynthetic process"/>
    <property type="evidence" value="ECO:0007669"/>
    <property type="project" value="InterPro"/>
</dbReference>
<comment type="cofactor">
    <cofactor evidence="1">
        <name>NAD(+)</name>
        <dbReference type="ChEBI" id="CHEBI:57540"/>
    </cofactor>
</comment>
<feature type="domain" description="3-dehydroquinate synthase N-terminal" evidence="12">
    <location>
        <begin position="60"/>
        <end position="172"/>
    </location>
</feature>
<dbReference type="RefSeq" id="WP_078712599.1">
    <property type="nucleotide sequence ID" value="NZ_FUWY01000007.1"/>
</dbReference>
<sequence length="337" mass="37905">MKMHCNLGEKGYDILLERGCLDKLSKVMDTTRRYFIISDDGVPTELIMKVRNQLQDANMVILKQGEASKSMENYEHCLKMMLQKKFTRRDCVLAIGGGVVGDLAGFVAATYMRGVDFINIPTTTLSQIDSSIGGKVAIDMMGIKNCVGAFWQPQLVLIDPNVLTTLPTRHFYNGLVEALKAGLIQDKILFELFERDDYLDHLDEILERSLEVKRKVVEEDEKEMGLRKILNFGHTVGHGIESALHFEGYYHGECVGLGMIAILDNQEIQDRTRKILIKMGCPTHAKVKSEEVGKYIASDKKSKGELITVIRVPRIGEAILEDIPIQDVEKIAKEVCE</sequence>
<dbReference type="Pfam" id="PF01761">
    <property type="entry name" value="DHQ_synthase"/>
    <property type="match status" value="1"/>
</dbReference>
<dbReference type="OrthoDB" id="9806583at2"/>
<dbReference type="InterPro" id="IPR050071">
    <property type="entry name" value="Dehydroquinate_synthase"/>
</dbReference>
<evidence type="ECO:0000259" key="12">
    <source>
        <dbReference type="Pfam" id="PF01761"/>
    </source>
</evidence>
<keyword evidence="11" id="KW-1133">Transmembrane helix</keyword>
<dbReference type="PIRSF" id="PIRSF001455">
    <property type="entry name" value="DHQ_synth"/>
    <property type="match status" value="1"/>
</dbReference>
<dbReference type="STRING" id="118967.SAMN02745191_2208"/>
<dbReference type="Gene3D" id="1.20.1090.10">
    <property type="entry name" value="Dehydroquinate synthase-like - alpha domain"/>
    <property type="match status" value="1"/>
</dbReference>
<feature type="transmembrane region" description="Helical" evidence="11">
    <location>
        <begin position="91"/>
        <end position="112"/>
    </location>
</feature>